<dbReference type="PANTHER" id="PTHR43393">
    <property type="entry name" value="CYTOKININ RIBOSIDE 5'-MONOPHOSPHATE PHOSPHORIBOHYDROLASE"/>
    <property type="match status" value="1"/>
</dbReference>
<evidence type="ECO:0000313" key="6">
    <source>
        <dbReference type="Proteomes" id="UP000510822"/>
    </source>
</evidence>
<dbReference type="InterPro" id="IPR052341">
    <property type="entry name" value="LOG_family_nucleotidases"/>
</dbReference>
<proteinExistence type="predicted"/>
<evidence type="ECO:0000256" key="4">
    <source>
        <dbReference type="SAM" id="MobiDB-lite"/>
    </source>
</evidence>
<evidence type="ECO:0000256" key="3">
    <source>
        <dbReference type="ARBA" id="ARBA00031983"/>
    </source>
</evidence>
<dbReference type="GO" id="GO:0005829">
    <property type="term" value="C:cytosol"/>
    <property type="evidence" value="ECO:0007669"/>
    <property type="project" value="TreeGrafter"/>
</dbReference>
<feature type="region of interest" description="Disordered" evidence="4">
    <location>
        <begin position="235"/>
        <end position="254"/>
    </location>
</feature>
<dbReference type="AlphaFoldDB" id="A0A7D5V8P8"/>
<evidence type="ECO:0000313" key="5">
    <source>
        <dbReference type="EMBL" id="QLI80876.1"/>
    </source>
</evidence>
<dbReference type="Pfam" id="PF03641">
    <property type="entry name" value="Lysine_decarbox"/>
    <property type="match status" value="1"/>
</dbReference>
<reference evidence="5 6" key="1">
    <citation type="journal article" date="2016" name="Int. J. Syst. Evol. Microbiol.">
        <title>Chitinibacter fontanus sp. nov., isolated from a spring.</title>
        <authorList>
            <person name="Sheu S.Y."/>
            <person name="Li Y.S."/>
            <person name="Young C.C."/>
            <person name="Chen W.M."/>
        </authorList>
    </citation>
    <scope>NUCLEOTIDE SEQUENCE [LARGE SCALE GENOMIC DNA]</scope>
    <source>
        <strain evidence="5 6">STM-7</strain>
    </source>
</reference>
<protein>
    <recommendedName>
        <fullName evidence="3">AMP nucleosidase</fullName>
        <ecNumber evidence="2">3.2.2.4</ecNumber>
    </recommendedName>
    <alternativeName>
        <fullName evidence="3">AMP nucleosidase</fullName>
    </alternativeName>
</protein>
<comment type="catalytic activity">
    <reaction evidence="1">
        <text>AMP + H2O = D-ribose 5-phosphate + adenine</text>
        <dbReference type="Rhea" id="RHEA:20129"/>
        <dbReference type="ChEBI" id="CHEBI:15377"/>
        <dbReference type="ChEBI" id="CHEBI:16708"/>
        <dbReference type="ChEBI" id="CHEBI:78346"/>
        <dbReference type="ChEBI" id="CHEBI:456215"/>
        <dbReference type="EC" id="3.2.2.4"/>
    </reaction>
</comment>
<accession>A0A7D5V8P8</accession>
<dbReference type="Gene3D" id="3.40.50.450">
    <property type="match status" value="1"/>
</dbReference>
<organism evidence="5 6">
    <name type="scientific">Chitinibacter fontanus</name>
    <dbReference type="NCBI Taxonomy" id="1737446"/>
    <lineage>
        <taxon>Bacteria</taxon>
        <taxon>Pseudomonadati</taxon>
        <taxon>Pseudomonadota</taxon>
        <taxon>Betaproteobacteria</taxon>
        <taxon>Neisseriales</taxon>
        <taxon>Chitinibacteraceae</taxon>
        <taxon>Chitinibacter</taxon>
    </lineage>
</organism>
<dbReference type="RefSeq" id="WP_180308010.1">
    <property type="nucleotide sequence ID" value="NZ_CP058952.1"/>
</dbReference>
<dbReference type="EC" id="3.2.2.4" evidence="2"/>
<sequence>MINAYNKPIGVIDDEEALDIVGEAVLKLWDAVDDLSRLRPAHTPDYHVTIFGSARIEENTPRYEAVKQLAAQLAAMGCHIVTGGGPGLMQAANEGASQGAPNKPEASVGIRIDLDFEQNVNDFVGRVFEHKTFFSRLHHFILRSNAFIVTSGGIGTLLELSMVWQLLQVRKLYDTPLILVGEMWHELVDWAQHYMVNNEAGLASPVDMQIPIVVDTIEDAIHLIREHHARWKEVDRQLKPTRTSPPVKPIGRTI</sequence>
<name>A0A7D5V8P8_9NEIS</name>
<dbReference type="GO" id="GO:0008714">
    <property type="term" value="F:AMP nucleosidase activity"/>
    <property type="evidence" value="ECO:0007669"/>
    <property type="project" value="UniProtKB-EC"/>
</dbReference>
<keyword evidence="6" id="KW-1185">Reference proteome</keyword>
<dbReference type="SUPFAM" id="SSF102405">
    <property type="entry name" value="MCP/YpsA-like"/>
    <property type="match status" value="1"/>
</dbReference>
<evidence type="ECO:0000256" key="2">
    <source>
        <dbReference type="ARBA" id="ARBA00011985"/>
    </source>
</evidence>
<dbReference type="InterPro" id="IPR031100">
    <property type="entry name" value="LOG_fam"/>
</dbReference>
<dbReference type="Proteomes" id="UP000510822">
    <property type="component" value="Chromosome"/>
</dbReference>
<gene>
    <name evidence="5" type="ORF">HZU75_04655</name>
</gene>
<dbReference type="KEGG" id="cfon:HZU75_04655"/>
<dbReference type="EMBL" id="CP058952">
    <property type="protein sequence ID" value="QLI80876.1"/>
    <property type="molecule type" value="Genomic_DNA"/>
</dbReference>
<dbReference type="PANTHER" id="PTHR43393:SF3">
    <property type="entry name" value="LYSINE DECARBOXYLASE-LIKE PROTEIN"/>
    <property type="match status" value="1"/>
</dbReference>
<evidence type="ECO:0000256" key="1">
    <source>
        <dbReference type="ARBA" id="ARBA00000274"/>
    </source>
</evidence>